<dbReference type="AlphaFoldDB" id="A0A7K1Y0Q4"/>
<organism evidence="1 2">
    <name type="scientific">Hufsiella ginkgonis</name>
    <dbReference type="NCBI Taxonomy" id="2695274"/>
    <lineage>
        <taxon>Bacteria</taxon>
        <taxon>Pseudomonadati</taxon>
        <taxon>Bacteroidota</taxon>
        <taxon>Sphingobacteriia</taxon>
        <taxon>Sphingobacteriales</taxon>
        <taxon>Sphingobacteriaceae</taxon>
        <taxon>Hufsiella</taxon>
    </lineage>
</organism>
<name>A0A7K1Y0Q4_9SPHI</name>
<dbReference type="RefSeq" id="WP_160907795.1">
    <property type="nucleotide sequence ID" value="NZ_WVHS01000003.1"/>
</dbReference>
<proteinExistence type="predicted"/>
<accession>A0A7K1Y0Q4</accession>
<dbReference type="Proteomes" id="UP000451233">
    <property type="component" value="Unassembled WGS sequence"/>
</dbReference>
<sequence length="297" mass="31946">MADNIFKGPNGRQALVDFEFEGSIFDTPDCLRIYGVVINFDEETDEEIDRTYGSWEPGRPNNAITSAVAGETYIFIMVDDPEFALDASELVGPPLVAPIYTVLTGDYVTGLPLEHATVSDDGVDFVTTGGVFGRARTTLHIPSGVQGYVMMGMEQTGTASMILDTVPDGTAQPANEGTPLEINGNLTNGRVSGKNYSNTHAGGTTYPYNFYNTADQTGSATFRMRILLLSSTVKFQYTLNVGSDPDTATWIDLTAANDGVTNTCPRPSGNLYLRFFAFSGSAHAYINKPKGKGLVPN</sequence>
<gene>
    <name evidence="1" type="ORF">GS398_16090</name>
</gene>
<keyword evidence="2" id="KW-1185">Reference proteome</keyword>
<dbReference type="EMBL" id="WVHS01000003">
    <property type="protein sequence ID" value="MXV16823.1"/>
    <property type="molecule type" value="Genomic_DNA"/>
</dbReference>
<evidence type="ECO:0000313" key="1">
    <source>
        <dbReference type="EMBL" id="MXV16823.1"/>
    </source>
</evidence>
<evidence type="ECO:0000313" key="2">
    <source>
        <dbReference type="Proteomes" id="UP000451233"/>
    </source>
</evidence>
<protein>
    <submittedName>
        <fullName evidence="1">Uncharacterized protein</fullName>
    </submittedName>
</protein>
<comment type="caution">
    <text evidence="1">The sequence shown here is derived from an EMBL/GenBank/DDBJ whole genome shotgun (WGS) entry which is preliminary data.</text>
</comment>
<reference evidence="1 2" key="1">
    <citation type="submission" date="2019-11" db="EMBL/GenBank/DDBJ databases">
        <title>Pedobacter sp. HMF7056 Genome sequencing and assembly.</title>
        <authorList>
            <person name="Kang H."/>
            <person name="Kim H."/>
            <person name="Joh K."/>
        </authorList>
    </citation>
    <scope>NUCLEOTIDE SEQUENCE [LARGE SCALE GENOMIC DNA]</scope>
    <source>
        <strain evidence="1 2">HMF7056</strain>
    </source>
</reference>